<dbReference type="Gene3D" id="3.40.50.300">
    <property type="entry name" value="P-loop containing nucleotide triphosphate hydrolases"/>
    <property type="match status" value="1"/>
</dbReference>
<comment type="caution">
    <text evidence="10">The sequence shown here is derived from an EMBL/GenBank/DDBJ whole genome shotgun (WGS) entry which is preliminary data.</text>
</comment>
<evidence type="ECO:0000256" key="1">
    <source>
        <dbReference type="ARBA" id="ARBA00004141"/>
    </source>
</evidence>
<evidence type="ECO:0000259" key="9">
    <source>
        <dbReference type="Pfam" id="PF19055"/>
    </source>
</evidence>
<dbReference type="PANTHER" id="PTHR48041">
    <property type="entry name" value="ABC TRANSPORTER G FAMILY MEMBER 28"/>
    <property type="match status" value="1"/>
</dbReference>
<dbReference type="EMBL" id="CACVBM020000177">
    <property type="protein sequence ID" value="CAA7015429.1"/>
    <property type="molecule type" value="Genomic_DNA"/>
</dbReference>
<dbReference type="InterPro" id="IPR050352">
    <property type="entry name" value="ABCG_transporters"/>
</dbReference>
<dbReference type="Pfam" id="PF19055">
    <property type="entry name" value="ABC2_membrane_7"/>
    <property type="match status" value="1"/>
</dbReference>
<evidence type="ECO:0000256" key="6">
    <source>
        <dbReference type="SAM" id="Phobius"/>
    </source>
</evidence>
<reference evidence="10" key="1">
    <citation type="submission" date="2020-01" db="EMBL/GenBank/DDBJ databases">
        <authorList>
            <person name="Mishra B."/>
        </authorList>
    </citation>
    <scope>NUCLEOTIDE SEQUENCE [LARGE SCALE GENOMIC DNA]</scope>
</reference>
<evidence type="ECO:0000256" key="4">
    <source>
        <dbReference type="ARBA" id="ARBA00022989"/>
    </source>
</evidence>
<dbReference type="OrthoDB" id="66620at2759"/>
<keyword evidence="4 6" id="KW-1133">Transmembrane helix</keyword>
<keyword evidence="11" id="KW-1185">Reference proteome</keyword>
<feature type="domain" description="ABC-2 type transporter transmembrane" evidence="8">
    <location>
        <begin position="221"/>
        <end position="429"/>
    </location>
</feature>
<evidence type="ECO:0008006" key="12">
    <source>
        <dbReference type="Google" id="ProtNLM"/>
    </source>
</evidence>
<comment type="subcellular location">
    <subcellularLocation>
        <location evidence="1">Membrane</location>
        <topology evidence="1">Multi-pass membrane protein</topology>
    </subcellularLocation>
</comment>
<proteinExistence type="predicted"/>
<evidence type="ECO:0000313" key="11">
    <source>
        <dbReference type="Proteomes" id="UP000467841"/>
    </source>
</evidence>
<dbReference type="GO" id="GO:0016020">
    <property type="term" value="C:membrane"/>
    <property type="evidence" value="ECO:0007669"/>
    <property type="project" value="UniProtKB-SubCell"/>
</dbReference>
<name>A0A6D2HJC9_9BRAS</name>
<dbReference type="InterPro" id="IPR043926">
    <property type="entry name" value="ABCG_dom"/>
</dbReference>
<dbReference type="AlphaFoldDB" id="A0A6D2HJC9"/>
<dbReference type="InterPro" id="IPR013525">
    <property type="entry name" value="ABC2_TM"/>
</dbReference>
<evidence type="ECO:0000256" key="5">
    <source>
        <dbReference type="ARBA" id="ARBA00023136"/>
    </source>
</evidence>
<evidence type="ECO:0000259" key="7">
    <source>
        <dbReference type="Pfam" id="PF00005"/>
    </source>
</evidence>
<evidence type="ECO:0000313" key="10">
    <source>
        <dbReference type="EMBL" id="CAA7015429.1"/>
    </source>
</evidence>
<dbReference type="InterPro" id="IPR003439">
    <property type="entry name" value="ABC_transporter-like_ATP-bd"/>
</dbReference>
<dbReference type="Pfam" id="PF00005">
    <property type="entry name" value="ABC_tran"/>
    <property type="match status" value="1"/>
</dbReference>
<keyword evidence="2" id="KW-0813">Transport</keyword>
<feature type="transmembrane region" description="Helical" evidence="6">
    <location>
        <begin position="464"/>
        <end position="482"/>
    </location>
</feature>
<feature type="transmembrane region" description="Helical" evidence="6">
    <location>
        <begin position="384"/>
        <end position="401"/>
    </location>
</feature>
<keyword evidence="5 6" id="KW-0472">Membrane</keyword>
<dbReference type="SUPFAM" id="SSF52540">
    <property type="entry name" value="P-loop containing nucleoside triphosphate hydrolases"/>
    <property type="match status" value="1"/>
</dbReference>
<feature type="transmembrane region" description="Helical" evidence="6">
    <location>
        <begin position="314"/>
        <end position="339"/>
    </location>
</feature>
<dbReference type="GO" id="GO:0140359">
    <property type="term" value="F:ABC-type transporter activity"/>
    <property type="evidence" value="ECO:0007669"/>
    <property type="project" value="InterPro"/>
</dbReference>
<dbReference type="InterPro" id="IPR027417">
    <property type="entry name" value="P-loop_NTPase"/>
</dbReference>
<dbReference type="GO" id="GO:0016887">
    <property type="term" value="F:ATP hydrolysis activity"/>
    <property type="evidence" value="ECO:0007669"/>
    <property type="project" value="InterPro"/>
</dbReference>
<keyword evidence="3 6" id="KW-0812">Transmembrane</keyword>
<feature type="domain" description="ABC transporter family G" evidence="9">
    <location>
        <begin position="92"/>
        <end position="151"/>
    </location>
</feature>
<protein>
    <recommendedName>
        <fullName evidence="12">ABC transporter domain-containing protein</fullName>
    </recommendedName>
</protein>
<feature type="transmembrane region" description="Helical" evidence="6">
    <location>
        <begin position="241"/>
        <end position="258"/>
    </location>
</feature>
<feature type="transmembrane region" description="Helical" evidence="6">
    <location>
        <begin position="351"/>
        <end position="372"/>
    </location>
</feature>
<feature type="domain" description="ABC transporter" evidence="7">
    <location>
        <begin position="6"/>
        <end position="63"/>
    </location>
</feature>
<accession>A0A6D2HJC9</accession>
<evidence type="ECO:0000256" key="3">
    <source>
        <dbReference type="ARBA" id="ARBA00022692"/>
    </source>
</evidence>
<sequence length="491" mass="56379">MSKQQKYAKVETIVKELGLEKCRHTRVGGSFVSGISGGERKRTSIAYEILVDPSLLLLDEPTSGLDSTSATNLLQILQGVAKAGRTVITTIHQPSSRMFHMFDKLLLISEGYPVFYGNARESMDYFSSLRIFPEIAMNPAEFLLDLATGQVADISLPDELLAAKTDHPGSEEAILNYLEVKYKTELEPREKEENHRKRKAAEHLQIAIQVKKEWTLSWWDQFVIIFRRTYRERRRDYFDQLRLVQSLGVAVLLGLLWWKSKIDTEAHLRDQVGLMFYICIFWTSSSMFGAVYVFPFEKIYLVKERKADMYRLSVYYICSTLCDMVAHVIYPTFFIIIVYFMADFKRTVPCFFFTLLTILLIAITSQGAGEFLGASVLSIKRAGMIASLVLMLFLLTGGYYVQHIPKFMQWLKYLSFMHYGFRLLLKAQYSGEQLYECGSNGGCRTLQSSSSFDTVILKGGLEEVWILLAMAFGYRLCAYFCLRYRINICPL</sequence>
<gene>
    <name evidence="10" type="ORF">MERR_LOCUS2664</name>
</gene>
<evidence type="ECO:0000259" key="8">
    <source>
        <dbReference type="Pfam" id="PF01061"/>
    </source>
</evidence>
<organism evidence="10 11">
    <name type="scientific">Microthlaspi erraticum</name>
    <dbReference type="NCBI Taxonomy" id="1685480"/>
    <lineage>
        <taxon>Eukaryota</taxon>
        <taxon>Viridiplantae</taxon>
        <taxon>Streptophyta</taxon>
        <taxon>Embryophyta</taxon>
        <taxon>Tracheophyta</taxon>
        <taxon>Spermatophyta</taxon>
        <taxon>Magnoliopsida</taxon>
        <taxon>eudicotyledons</taxon>
        <taxon>Gunneridae</taxon>
        <taxon>Pentapetalae</taxon>
        <taxon>rosids</taxon>
        <taxon>malvids</taxon>
        <taxon>Brassicales</taxon>
        <taxon>Brassicaceae</taxon>
        <taxon>Coluteocarpeae</taxon>
        <taxon>Microthlaspi</taxon>
    </lineage>
</organism>
<dbReference type="PANTHER" id="PTHR48041:SF135">
    <property type="entry name" value="ABC TRANSPORTER G FAMILY MEMBER 26"/>
    <property type="match status" value="1"/>
</dbReference>
<dbReference type="Pfam" id="PF01061">
    <property type="entry name" value="ABC2_membrane"/>
    <property type="match status" value="1"/>
</dbReference>
<dbReference type="Proteomes" id="UP000467841">
    <property type="component" value="Unassembled WGS sequence"/>
</dbReference>
<dbReference type="GO" id="GO:0005524">
    <property type="term" value="F:ATP binding"/>
    <property type="evidence" value="ECO:0007669"/>
    <property type="project" value="InterPro"/>
</dbReference>
<evidence type="ECO:0000256" key="2">
    <source>
        <dbReference type="ARBA" id="ARBA00022448"/>
    </source>
</evidence>
<feature type="transmembrane region" description="Helical" evidence="6">
    <location>
        <begin position="274"/>
        <end position="294"/>
    </location>
</feature>